<sequence>SLWRRKLPLRLKPRHRKNFQKRCADAINGNLSRQRDTKAQCMVPTNGNFCRRQSWEELSVLCVRPCHSPIISCIQTSCFSPLSPTTILGI</sequence>
<name>A0A5K3FXN8_MESCO</name>
<accession>A0A5K3FXN8</accession>
<reference evidence="1" key="1">
    <citation type="submission" date="2019-11" db="UniProtKB">
        <authorList>
            <consortium name="WormBaseParasite"/>
        </authorList>
    </citation>
    <scope>IDENTIFICATION</scope>
</reference>
<protein>
    <submittedName>
        <fullName evidence="1">Ovule protein</fullName>
    </submittedName>
</protein>
<organism evidence="1">
    <name type="scientific">Mesocestoides corti</name>
    <name type="common">Flatworm</name>
    <dbReference type="NCBI Taxonomy" id="53468"/>
    <lineage>
        <taxon>Eukaryota</taxon>
        <taxon>Metazoa</taxon>
        <taxon>Spiralia</taxon>
        <taxon>Lophotrochozoa</taxon>
        <taxon>Platyhelminthes</taxon>
        <taxon>Cestoda</taxon>
        <taxon>Eucestoda</taxon>
        <taxon>Cyclophyllidea</taxon>
        <taxon>Mesocestoididae</taxon>
        <taxon>Mesocestoides</taxon>
    </lineage>
</organism>
<dbReference type="WBParaSite" id="MCU_012932-RA">
    <property type="protein sequence ID" value="MCU_012932-RA"/>
    <property type="gene ID" value="MCU_012932"/>
</dbReference>
<proteinExistence type="predicted"/>
<dbReference type="AlphaFoldDB" id="A0A5K3FXN8"/>
<evidence type="ECO:0000313" key="1">
    <source>
        <dbReference type="WBParaSite" id="MCU_012932-RA"/>
    </source>
</evidence>